<feature type="domain" description="Cation-transporting P-type ATPase C-terminal" evidence="7">
    <location>
        <begin position="1229"/>
        <end position="1428"/>
    </location>
</feature>
<dbReference type="Proteomes" id="UP001206595">
    <property type="component" value="Unassembled WGS sequence"/>
</dbReference>
<keyword evidence="3 6" id="KW-1133">Transmembrane helix</keyword>
<feature type="compositionally biased region" description="Low complexity" evidence="5">
    <location>
        <begin position="902"/>
        <end position="916"/>
    </location>
</feature>
<keyword evidence="2 6" id="KW-0812">Transmembrane</keyword>
<evidence type="ECO:0000256" key="1">
    <source>
        <dbReference type="ARBA" id="ARBA00004370"/>
    </source>
</evidence>
<feature type="region of interest" description="Disordered" evidence="5">
    <location>
        <begin position="901"/>
        <end position="961"/>
    </location>
</feature>
<dbReference type="GeneID" id="75916306"/>
<dbReference type="SUPFAM" id="SSF81660">
    <property type="entry name" value="Metal cation-transporting ATPase, ATP-binding domain N"/>
    <property type="match status" value="1"/>
</dbReference>
<comment type="caution">
    <text evidence="8">The sequence shown here is derived from an EMBL/GenBank/DDBJ whole genome shotgun (WGS) entry which is preliminary data.</text>
</comment>
<feature type="transmembrane region" description="Helical" evidence="6">
    <location>
        <begin position="1374"/>
        <end position="1394"/>
    </location>
</feature>
<sequence>MSEPDKPTSRIHLTNKQNTASHLSGNSTPNSFRSENSQTPLNMDIPDLLVPQTRDNTEHDGDEEDTTYFLLDIQTPDNESEQARYSRSPSLSSSSSESAQIVIDSGILRPSQYDHGCTEDGRPHQLTELPRGEDIHPMEVSSLPTNGHSSGKEGNRIMTIYTEEEDDLMDEMPRWNQEVMHRRHSLLEEDSHAESDWAADKNGLRNRRDRQNSYISSTRRESSFSRNPGLSSEEALRRLLEVANSILEEERVKTSKDIRIITWIIRPETIICIISVIILLAFYIIGYKLSNPYQSRVLGSLIEGLLVLAFIIWNGWLYRREQRLTLREVTDRAQTIIEALERSGMNMVQDTRIPFIPSLSIAKVVRDGVSRVFPTNLLVEGDVVEMLYGDVAPCRMKYVYLDPIETVNQLGINSTTDLGASLESDKATVDFTRKEYYMAADQVLKPSFFGVPPHPHMMRDYMTARGRHQFILLETPLRKNMRKALQGERPETVIHNEAKVLINWFYHRIIWAVLALALIINLFRFGFKDIMGNKYHVDQIFEVVFVETIYTIIPLLPLTLPSLWLIARSFGNAQVLILFEALQISKTEYEDEDDVDEFDAEAPPPTKDVDLNPNAVWSRFFSLLTKWDKLSLTRSTNLFESLGSTTVICCLDKEGTIANPFPSVEQILLPDADEDVAVLDVEEDYDQPYGIKFEDQDWDQYLAGLKPVGLNFLLNTNCGVLQGRRRAEHHRKRSGLHSYGKTLPARQSCLCRLGKSIGFTDDALSTFQLRKEIYTFAPYHEVLNAHRNFSQQFEVPSMLSTIYEETRSGSYQLLSDGHLDLILDKCSDYWDGQSLRRMTDAMEKKVYDLFQNAQVNDMQCIAYAYRPINTTHGEKIPFLQQSGDYGSDPGCAFIVLPYNRPSTDSSSVSSASTDTDTQGDEDDDGEQGTSTSVGAAATEASSTQDLTRKRPYRHKSKNSDDEALDFSFQDVEQVNQGDEERFYKEVVKGQIFLGLATLCHRPKLNVVDFIEDLGLAGIRFVYFSPTAERESKAYAERLGLETDWNSCILLSNADDDNCGTGYLQTHDIKAQLPRGIDQIRPHLENVDDIPLHVSLFAECTPYATTEMIRIFQENGEVVCCVGNALNAKNTASFALADVSIAMEPMHTRAQTKGRLALGGRQPPLAIGASLVSLPCGLFMQYETSLYALTQLTREARRLLNAVRMAFVFFTASCMAMALIQLLSFCMLLPPILTGYQMLWIMWIVLPILTISMLFSPHEDNIMLMMPGKNINHVVDRWRFMTYFVLRFALPIIMSVIIYVLCLIHFLDGTVPATEIFGDLGTVGWLHWNNEIQWAVLYAQNCTMLIFVWYIACISATFLHRTLSMRRFLPFRNRIWIIAFFTSIALQFAFCAVSLAKGPYSIRTLPWYVYFLGFAFVLVIIPAQELVKLHDLKEFTRFQKRSKLEFSTKLGMHSPL</sequence>
<feature type="transmembrane region" description="Helical" evidence="6">
    <location>
        <begin position="1406"/>
        <end position="1426"/>
    </location>
</feature>
<dbReference type="InterPro" id="IPR023299">
    <property type="entry name" value="ATPase_P-typ_cyto_dom_N"/>
</dbReference>
<dbReference type="PANTHER" id="PTHR13219:SF6">
    <property type="entry name" value="TRANSMEMBRANE PROTEIN 94"/>
    <property type="match status" value="1"/>
</dbReference>
<dbReference type="InterPro" id="IPR036412">
    <property type="entry name" value="HAD-like_sf"/>
</dbReference>
<dbReference type="PANTHER" id="PTHR13219">
    <property type="entry name" value="TRANSMEMBRANE PROTEIN 94"/>
    <property type="match status" value="1"/>
</dbReference>
<proteinExistence type="predicted"/>
<feature type="compositionally biased region" description="Low complexity" evidence="5">
    <location>
        <begin position="86"/>
        <end position="98"/>
    </location>
</feature>
<dbReference type="GO" id="GO:0016020">
    <property type="term" value="C:membrane"/>
    <property type="evidence" value="ECO:0007669"/>
    <property type="project" value="UniProtKB-SubCell"/>
</dbReference>
<evidence type="ECO:0000313" key="9">
    <source>
        <dbReference type="Proteomes" id="UP001206595"/>
    </source>
</evidence>
<dbReference type="EMBL" id="MU620943">
    <property type="protein sequence ID" value="KAI8577258.1"/>
    <property type="molecule type" value="Genomic_DNA"/>
</dbReference>
<evidence type="ECO:0000259" key="7">
    <source>
        <dbReference type="Pfam" id="PF00689"/>
    </source>
</evidence>
<dbReference type="InterPro" id="IPR023298">
    <property type="entry name" value="ATPase_P-typ_TM_dom_sf"/>
</dbReference>
<dbReference type="SUPFAM" id="SSF81665">
    <property type="entry name" value="Calcium ATPase, transmembrane domain M"/>
    <property type="match status" value="1"/>
</dbReference>
<name>A0AAD5E483_UMBRA</name>
<evidence type="ECO:0000256" key="6">
    <source>
        <dbReference type="SAM" id="Phobius"/>
    </source>
</evidence>
<comment type="subcellular location">
    <subcellularLocation>
        <location evidence="1">Membrane</location>
    </subcellularLocation>
</comment>
<gene>
    <name evidence="8" type="ORF">K450DRAFT_252975</name>
</gene>
<feature type="region of interest" description="Disordered" evidence="5">
    <location>
        <begin position="1"/>
        <end position="99"/>
    </location>
</feature>
<evidence type="ECO:0000256" key="4">
    <source>
        <dbReference type="ARBA" id="ARBA00023136"/>
    </source>
</evidence>
<feature type="transmembrane region" description="Helical" evidence="6">
    <location>
        <begin position="1206"/>
        <end position="1231"/>
    </location>
</feature>
<feature type="compositionally biased region" description="Basic and acidic residues" evidence="5">
    <location>
        <begin position="116"/>
        <end position="129"/>
    </location>
</feature>
<dbReference type="SUPFAM" id="SSF56784">
    <property type="entry name" value="HAD-like"/>
    <property type="match status" value="1"/>
</dbReference>
<keyword evidence="4 6" id="KW-0472">Membrane</keyword>
<feature type="transmembrane region" description="Helical" evidence="6">
    <location>
        <begin position="509"/>
        <end position="527"/>
    </location>
</feature>
<protein>
    <recommendedName>
        <fullName evidence="7">Cation-transporting P-type ATPase C-terminal domain-containing protein</fullName>
    </recommendedName>
</protein>
<dbReference type="Gene3D" id="3.40.1110.10">
    <property type="entry name" value="Calcium-transporting ATPase, cytoplasmic domain N"/>
    <property type="match status" value="1"/>
</dbReference>
<dbReference type="GO" id="GO:0000166">
    <property type="term" value="F:nucleotide binding"/>
    <property type="evidence" value="ECO:0007669"/>
    <property type="project" value="InterPro"/>
</dbReference>
<feature type="compositionally biased region" description="Acidic residues" evidence="5">
    <location>
        <begin position="917"/>
        <end position="926"/>
    </location>
</feature>
<feature type="transmembrane region" description="Helical" evidence="6">
    <location>
        <begin position="1283"/>
        <end position="1306"/>
    </location>
</feature>
<evidence type="ECO:0000256" key="5">
    <source>
        <dbReference type="SAM" id="MobiDB-lite"/>
    </source>
</evidence>
<feature type="region of interest" description="Disordered" evidence="5">
    <location>
        <begin position="208"/>
        <end position="229"/>
    </location>
</feature>
<evidence type="ECO:0000256" key="3">
    <source>
        <dbReference type="ARBA" id="ARBA00022989"/>
    </source>
</evidence>
<evidence type="ECO:0000313" key="8">
    <source>
        <dbReference type="EMBL" id="KAI8577258.1"/>
    </source>
</evidence>
<keyword evidence="9" id="KW-1185">Reference proteome</keyword>
<accession>A0AAD5E483</accession>
<feature type="transmembrane region" description="Helical" evidence="6">
    <location>
        <begin position="297"/>
        <end position="317"/>
    </location>
</feature>
<dbReference type="Gene3D" id="1.20.1110.10">
    <property type="entry name" value="Calcium-transporting ATPase, transmembrane domain"/>
    <property type="match status" value="2"/>
</dbReference>
<feature type="transmembrane region" description="Helical" evidence="6">
    <location>
        <begin position="1237"/>
        <end position="1255"/>
    </location>
</feature>
<dbReference type="InterPro" id="IPR023214">
    <property type="entry name" value="HAD_sf"/>
</dbReference>
<organism evidence="8 9">
    <name type="scientific">Umbelopsis ramanniana AG</name>
    <dbReference type="NCBI Taxonomy" id="1314678"/>
    <lineage>
        <taxon>Eukaryota</taxon>
        <taxon>Fungi</taxon>
        <taxon>Fungi incertae sedis</taxon>
        <taxon>Mucoromycota</taxon>
        <taxon>Mucoromycotina</taxon>
        <taxon>Umbelopsidomycetes</taxon>
        <taxon>Umbelopsidales</taxon>
        <taxon>Umbelopsidaceae</taxon>
        <taxon>Umbelopsis</taxon>
    </lineage>
</organism>
<dbReference type="Pfam" id="PF00689">
    <property type="entry name" value="Cation_ATPase_C"/>
    <property type="match status" value="1"/>
</dbReference>
<dbReference type="Gene3D" id="3.40.50.1000">
    <property type="entry name" value="HAD superfamily/HAD-like"/>
    <property type="match status" value="2"/>
</dbReference>
<dbReference type="RefSeq" id="XP_051442262.1">
    <property type="nucleotide sequence ID" value="XM_051590963.1"/>
</dbReference>
<feature type="transmembrane region" description="Helical" evidence="6">
    <location>
        <begin position="263"/>
        <end position="285"/>
    </location>
</feature>
<dbReference type="InterPro" id="IPR039720">
    <property type="entry name" value="TMEM94"/>
</dbReference>
<feature type="transmembrane region" description="Helical" evidence="6">
    <location>
        <begin position="539"/>
        <end position="560"/>
    </location>
</feature>
<reference evidence="8" key="2">
    <citation type="journal article" date="2022" name="Proc. Natl. Acad. Sci. U.S.A.">
        <title>Diploid-dominant life cycles characterize the early evolution of Fungi.</title>
        <authorList>
            <person name="Amses K.R."/>
            <person name="Simmons D.R."/>
            <person name="Longcore J.E."/>
            <person name="Mondo S.J."/>
            <person name="Seto K."/>
            <person name="Jeronimo G.H."/>
            <person name="Bonds A.E."/>
            <person name="Quandt C.A."/>
            <person name="Davis W.J."/>
            <person name="Chang Y."/>
            <person name="Federici B.A."/>
            <person name="Kuo A."/>
            <person name="LaButti K."/>
            <person name="Pangilinan J."/>
            <person name="Andreopoulos W."/>
            <person name="Tritt A."/>
            <person name="Riley R."/>
            <person name="Hundley H."/>
            <person name="Johnson J."/>
            <person name="Lipzen A."/>
            <person name="Barry K."/>
            <person name="Lang B.F."/>
            <person name="Cuomo C.A."/>
            <person name="Buchler N.E."/>
            <person name="Grigoriev I.V."/>
            <person name="Spatafora J.W."/>
            <person name="Stajich J.E."/>
            <person name="James T.Y."/>
        </authorList>
    </citation>
    <scope>NUCLEOTIDE SEQUENCE</scope>
    <source>
        <strain evidence="8">AG</strain>
    </source>
</reference>
<feature type="compositionally biased region" description="Polar residues" evidence="5">
    <location>
        <begin position="11"/>
        <end position="41"/>
    </location>
</feature>
<evidence type="ECO:0000256" key="2">
    <source>
        <dbReference type="ARBA" id="ARBA00022692"/>
    </source>
</evidence>
<dbReference type="InterPro" id="IPR006068">
    <property type="entry name" value="ATPase_P-typ_cation-transptr_C"/>
</dbReference>
<feature type="region of interest" description="Disordered" evidence="5">
    <location>
        <begin position="110"/>
        <end position="129"/>
    </location>
</feature>
<reference evidence="8" key="1">
    <citation type="submission" date="2021-06" db="EMBL/GenBank/DDBJ databases">
        <authorList>
            <consortium name="DOE Joint Genome Institute"/>
            <person name="Mondo S.J."/>
            <person name="Amses K.R."/>
            <person name="Simmons D.R."/>
            <person name="Longcore J.E."/>
            <person name="Seto K."/>
            <person name="Alves G.H."/>
            <person name="Bonds A.E."/>
            <person name="Quandt C.A."/>
            <person name="Davis W.J."/>
            <person name="Chang Y."/>
            <person name="Letcher P.M."/>
            <person name="Powell M.J."/>
            <person name="Kuo A."/>
            <person name="Labutti K."/>
            <person name="Pangilinan J."/>
            <person name="Andreopoulos W."/>
            <person name="Tritt A."/>
            <person name="Riley R."/>
            <person name="Hundley H."/>
            <person name="Johnson J."/>
            <person name="Lipzen A."/>
            <person name="Barry K."/>
            <person name="Berbee M.L."/>
            <person name="Buchler N.E."/>
            <person name="Grigoriev I.V."/>
            <person name="Spatafora J.W."/>
            <person name="Stajich J.E."/>
            <person name="James T.Y."/>
        </authorList>
    </citation>
    <scope>NUCLEOTIDE SEQUENCE</scope>
    <source>
        <strain evidence="8">AG</strain>
    </source>
</reference>